<dbReference type="KEGG" id="sual:KDD17_15285"/>
<name>A0A975PLY5_9RHOB</name>
<organism evidence="1 2">
    <name type="scientific">Sulfitobacter albidus</name>
    <dbReference type="NCBI Taxonomy" id="2829501"/>
    <lineage>
        <taxon>Bacteria</taxon>
        <taxon>Pseudomonadati</taxon>
        <taxon>Pseudomonadota</taxon>
        <taxon>Alphaproteobacteria</taxon>
        <taxon>Rhodobacterales</taxon>
        <taxon>Roseobacteraceae</taxon>
        <taxon>Sulfitobacter</taxon>
    </lineage>
</organism>
<protein>
    <recommendedName>
        <fullName evidence="3">HEPN domain-containing protein</fullName>
    </recommendedName>
</protein>
<dbReference type="AlphaFoldDB" id="A0A975PLY5"/>
<proteinExistence type="predicted"/>
<dbReference type="Gene3D" id="1.20.120.330">
    <property type="entry name" value="Nucleotidyltransferases domain 2"/>
    <property type="match status" value="1"/>
</dbReference>
<dbReference type="RefSeq" id="WP_212704445.1">
    <property type="nucleotide sequence ID" value="NZ_CP073581.1"/>
</dbReference>
<evidence type="ECO:0008006" key="3">
    <source>
        <dbReference type="Google" id="ProtNLM"/>
    </source>
</evidence>
<dbReference type="EMBL" id="CP073581">
    <property type="protein sequence ID" value="QUJ76247.1"/>
    <property type="molecule type" value="Genomic_DNA"/>
</dbReference>
<evidence type="ECO:0000313" key="2">
    <source>
        <dbReference type="Proteomes" id="UP000683291"/>
    </source>
</evidence>
<dbReference type="Proteomes" id="UP000683291">
    <property type="component" value="Chromosome 1"/>
</dbReference>
<sequence>MPDAKLADGHLAVAKRLSTTKRPTQSEIRRSISSSYYAVFHALARTCANSLVGKTPSKRPNKAWVEVYRGLSHTVCQKACAQANKVAFPDCIHNFADNFQQLQELRHKADYDPGVKFEKKDAETWYQLAQLSIASLRSAENIDKKAFATWVLISSQGAKSARRSVLGN</sequence>
<accession>A0A975PLY5</accession>
<evidence type="ECO:0000313" key="1">
    <source>
        <dbReference type="EMBL" id="QUJ76247.1"/>
    </source>
</evidence>
<gene>
    <name evidence="1" type="ORF">KDD17_15285</name>
</gene>
<reference evidence="1" key="1">
    <citation type="submission" date="2021-04" db="EMBL/GenBank/DDBJ databases">
        <title>Complete genome sequence for Sulfitobacter sp. strain JK7-1.</title>
        <authorList>
            <person name="Park S.-J."/>
        </authorList>
    </citation>
    <scope>NUCLEOTIDE SEQUENCE</scope>
    <source>
        <strain evidence="1">JK7-1</strain>
    </source>
</reference>
<keyword evidence="2" id="KW-1185">Reference proteome</keyword>